<proteinExistence type="predicted"/>
<evidence type="ECO:0000256" key="1">
    <source>
        <dbReference type="SAM" id="MobiDB-lite"/>
    </source>
</evidence>
<evidence type="ECO:0000313" key="2">
    <source>
        <dbReference type="EMBL" id="CAG8684590.1"/>
    </source>
</evidence>
<reference evidence="2" key="1">
    <citation type="submission" date="2021-06" db="EMBL/GenBank/DDBJ databases">
        <authorList>
            <person name="Kallberg Y."/>
            <person name="Tangrot J."/>
            <person name="Rosling A."/>
        </authorList>
    </citation>
    <scope>NUCLEOTIDE SEQUENCE</scope>
    <source>
        <strain evidence="2">MT106</strain>
    </source>
</reference>
<gene>
    <name evidence="2" type="ORF">AGERDE_LOCUS12819</name>
</gene>
<accession>A0A9N9HGJ0</accession>
<protein>
    <submittedName>
        <fullName evidence="2">12690_t:CDS:1</fullName>
    </submittedName>
</protein>
<dbReference type="Proteomes" id="UP000789831">
    <property type="component" value="Unassembled WGS sequence"/>
</dbReference>
<organism evidence="2 3">
    <name type="scientific">Ambispora gerdemannii</name>
    <dbReference type="NCBI Taxonomy" id="144530"/>
    <lineage>
        <taxon>Eukaryota</taxon>
        <taxon>Fungi</taxon>
        <taxon>Fungi incertae sedis</taxon>
        <taxon>Mucoromycota</taxon>
        <taxon>Glomeromycotina</taxon>
        <taxon>Glomeromycetes</taxon>
        <taxon>Archaeosporales</taxon>
        <taxon>Ambisporaceae</taxon>
        <taxon>Ambispora</taxon>
    </lineage>
</organism>
<feature type="compositionally biased region" description="Polar residues" evidence="1">
    <location>
        <begin position="34"/>
        <end position="46"/>
    </location>
</feature>
<feature type="region of interest" description="Disordered" evidence="1">
    <location>
        <begin position="29"/>
        <end position="50"/>
    </location>
</feature>
<feature type="non-terminal residue" evidence="2">
    <location>
        <position position="1"/>
    </location>
</feature>
<dbReference type="EMBL" id="CAJVPL010011642">
    <property type="protein sequence ID" value="CAG8684590.1"/>
    <property type="molecule type" value="Genomic_DNA"/>
</dbReference>
<evidence type="ECO:0000313" key="3">
    <source>
        <dbReference type="Proteomes" id="UP000789831"/>
    </source>
</evidence>
<feature type="region of interest" description="Disordered" evidence="1">
    <location>
        <begin position="87"/>
        <end position="119"/>
    </location>
</feature>
<keyword evidence="3" id="KW-1185">Reference proteome</keyword>
<dbReference type="OrthoDB" id="2445054at2759"/>
<name>A0A9N9HGJ0_9GLOM</name>
<dbReference type="AlphaFoldDB" id="A0A9N9HGJ0"/>
<sequence>NERFEAQEQKILANKRKIEEERLKREQEIKETAGLNQSAKKTNPSPLTKPFEKAAKDADFAQYLRDTAQLTPIEVLNNSNIEELREQFTKSQEKDKSTGKAEAENKALYEKEKASRQTLENQRVQTLKITAERMDAQRRSETLRDNNAQTALNSILWYP</sequence>
<comment type="caution">
    <text evidence="2">The sequence shown here is derived from an EMBL/GenBank/DDBJ whole genome shotgun (WGS) entry which is preliminary data.</text>
</comment>
<feature type="compositionally biased region" description="Basic and acidic residues" evidence="1">
    <location>
        <begin position="87"/>
        <end position="115"/>
    </location>
</feature>
<feature type="non-terminal residue" evidence="2">
    <location>
        <position position="159"/>
    </location>
</feature>